<reference evidence="2" key="1">
    <citation type="submission" date="2023-07" db="EMBL/GenBank/DDBJ databases">
        <authorList>
            <person name="Haufschild T."/>
            <person name="Kallscheuer N."/>
            <person name="Hammer J."/>
            <person name="Kohn T."/>
            <person name="Kabuu M."/>
            <person name="Jogler M."/>
            <person name="Wohfarth N."/>
            <person name="Heuer A."/>
            <person name="Rohde M."/>
            <person name="van Teeseling M.C.F."/>
            <person name="Jogler C."/>
        </authorList>
    </citation>
    <scope>NUCLEOTIDE SEQUENCE</scope>
    <source>
        <strain evidence="2">Strain 138</strain>
        <strain evidence="3">Strain 318</strain>
    </source>
</reference>
<keyword evidence="4" id="KW-1185">Reference proteome</keyword>
<keyword evidence="1" id="KW-0812">Transmembrane</keyword>
<evidence type="ECO:0000256" key="1">
    <source>
        <dbReference type="SAM" id="Phobius"/>
    </source>
</evidence>
<protein>
    <submittedName>
        <fullName evidence="2">Prepilin-type N-terminal cleavage/methylation domain-containing protein</fullName>
    </submittedName>
</protein>
<dbReference type="KEGG" id="pspc:Strain318_000553"/>
<dbReference type="Proteomes" id="UP001229955">
    <property type="component" value="Chromosome"/>
</dbReference>
<evidence type="ECO:0000313" key="4">
    <source>
        <dbReference type="Proteomes" id="UP001229955"/>
    </source>
</evidence>
<dbReference type="RefSeq" id="WP_367887011.1">
    <property type="nucleotide sequence ID" value="NZ_CP130612.1"/>
</dbReference>
<keyword evidence="1" id="KW-1133">Transmembrane helix</keyword>
<dbReference type="Pfam" id="PF07963">
    <property type="entry name" value="N_methyl"/>
    <property type="match status" value="1"/>
</dbReference>
<dbReference type="NCBIfam" id="TIGR02532">
    <property type="entry name" value="IV_pilin_GFxxxE"/>
    <property type="match status" value="1"/>
</dbReference>
<dbReference type="EMBL" id="CP130613">
    <property type="protein sequence ID" value="WKW14222.1"/>
    <property type="molecule type" value="Genomic_DNA"/>
</dbReference>
<proteinExistence type="predicted"/>
<organism evidence="2">
    <name type="scientific">Pseudogemmatithrix spongiicola</name>
    <dbReference type="NCBI Taxonomy" id="3062599"/>
    <lineage>
        <taxon>Bacteria</taxon>
        <taxon>Pseudomonadati</taxon>
        <taxon>Gemmatimonadota</taxon>
        <taxon>Gemmatimonadia</taxon>
        <taxon>Gemmatimonadales</taxon>
        <taxon>Gemmatimonadaceae</taxon>
        <taxon>Pseudogemmatithrix</taxon>
    </lineage>
</organism>
<sequence length="370" mass="40073">MGRNRRGFTIIEMVVAMALTMLVFAITLPFVRTQTRALGDNAGRLDAYQIARYAQRMIDKDLRVAVADASQPLIVYAGPMGIAFNANLVARDTLDPGALELDTSADTTLTEAWRVGQAGTIPLTARTYPTTTYTDGAGTPSRNETVMYFLRADTVTDRNDVYVLYRRVNGRDSTQVVRGIHVPADSAFFSYYTRSGDTLSRVGSASLPMWWDSAGVGSIRAIGVRSAGFFRNTQTGEDVIRSIFWMVVLENRTSTGRDCGAAPSTPPANNASQFSLSRDNSNQPYHVEVTFDPSTDDAGATADVTHYLMERRISGGAWSAIATIPATRATEYVWSDVNPSLVGTVEYGVRAVDCGGLASGRATRSSVTLP</sequence>
<feature type="transmembrane region" description="Helical" evidence="1">
    <location>
        <begin position="7"/>
        <end position="31"/>
    </location>
</feature>
<name>A0AA49JSX3_9BACT</name>
<accession>A0AA49JYN3</accession>
<dbReference type="InterPro" id="IPR012902">
    <property type="entry name" value="N_methyl_site"/>
</dbReference>
<dbReference type="EMBL" id="CP130612">
    <property type="protein sequence ID" value="WKW11312.1"/>
    <property type="molecule type" value="Genomic_DNA"/>
</dbReference>
<gene>
    <name evidence="2" type="ORF">Strain138_000553</name>
    <name evidence="3" type="ORF">Strain318_000553</name>
</gene>
<evidence type="ECO:0000313" key="3">
    <source>
        <dbReference type="EMBL" id="WKW14222.1"/>
    </source>
</evidence>
<evidence type="ECO:0000313" key="2">
    <source>
        <dbReference type="EMBL" id="WKW11312.1"/>
    </source>
</evidence>
<accession>A0AA49JSX3</accession>
<keyword evidence="1" id="KW-0472">Membrane</keyword>
<dbReference type="AlphaFoldDB" id="A0AA49JSX3"/>